<dbReference type="RefSeq" id="XP_033524280.1">
    <property type="nucleotide sequence ID" value="XM_033671462.1"/>
</dbReference>
<keyword evidence="3" id="KW-1185">Reference proteome</keyword>
<dbReference type="Proteomes" id="UP000799771">
    <property type="component" value="Unassembled WGS sequence"/>
</dbReference>
<name>A0A6A6AF20_9PLEO</name>
<dbReference type="GeneID" id="54411894"/>
<dbReference type="AlphaFoldDB" id="A0A6A6AF20"/>
<dbReference type="OrthoDB" id="3692311at2759"/>
<gene>
    <name evidence="2" type="ORF">P153DRAFT_396232</name>
</gene>
<dbReference type="EMBL" id="ML977505">
    <property type="protein sequence ID" value="KAF2129893.1"/>
    <property type="molecule type" value="Genomic_DNA"/>
</dbReference>
<sequence>MRFPLRLPGSSKKEDVIYCEVEVDPNESNNSIHGRVPKVAGWPTVPRRVGGFSLWIVADLVLLLMPIAFIVLAVLAYRLDREPISDHGKAVKFATTLGPTVFPLVFAALGGRSLKKIALWKAERGTTLGALEHLIGSQSLVAAFGHAVALHSVDILSLSILVLWMLSPLGGQSALRLMHETNSTVSDVGPVYYADVNAASAFPSQSDNVDAVNLVSAVVSASLATADTSDNTTTDAWVHPKIPRLAEIERDEARNATERPWMSVADNTNLGYASLTGINVMNLRQGSDSNFTIPAEYMHLGCELKIAGPGTQDTIDYLNGLGTARHPYYEILANGTDSSVITAGSMFSKTSFFIYGVNAKGDNTTGEIPSKLLYGANNFNGDAFLYECSLGSVLVEAEVTCRSASCVVERLRRLSIPRADRNATAGLPWDVVNVGHWYTYFTRHIPGIAGTTSIYKNHPIDNYVYGENPWSSWGAHDATSPPSYHNWTTIKAEDMSKRLTRVLNTYWDSSRWMLASTRNDPYGTSSLNTTTHQPFPSMTMKSTDAVFTRQITIYKANIPWVVSLIACSLVLLVFGAASLVLSLGVVAPDIFDYVSSFTRDNPYIAAPVGGSGLDGVERARLLKRMKVQLGDVDKSEDVGYIALRSVDGKKDCEDGRIKKERTYR</sequence>
<keyword evidence="1" id="KW-0812">Transmembrane</keyword>
<protein>
    <submittedName>
        <fullName evidence="2">Uncharacterized protein</fullName>
    </submittedName>
</protein>
<feature type="transmembrane region" description="Helical" evidence="1">
    <location>
        <begin position="558"/>
        <end position="587"/>
    </location>
</feature>
<keyword evidence="1" id="KW-1133">Transmembrane helix</keyword>
<proteinExistence type="predicted"/>
<evidence type="ECO:0000313" key="2">
    <source>
        <dbReference type="EMBL" id="KAF2129893.1"/>
    </source>
</evidence>
<reference evidence="2" key="1">
    <citation type="journal article" date="2020" name="Stud. Mycol.">
        <title>101 Dothideomycetes genomes: a test case for predicting lifestyles and emergence of pathogens.</title>
        <authorList>
            <person name="Haridas S."/>
            <person name="Albert R."/>
            <person name="Binder M."/>
            <person name="Bloem J."/>
            <person name="Labutti K."/>
            <person name="Salamov A."/>
            <person name="Andreopoulos B."/>
            <person name="Baker S."/>
            <person name="Barry K."/>
            <person name="Bills G."/>
            <person name="Bluhm B."/>
            <person name="Cannon C."/>
            <person name="Castanera R."/>
            <person name="Culley D."/>
            <person name="Daum C."/>
            <person name="Ezra D."/>
            <person name="Gonzalez J."/>
            <person name="Henrissat B."/>
            <person name="Kuo A."/>
            <person name="Liang C."/>
            <person name="Lipzen A."/>
            <person name="Lutzoni F."/>
            <person name="Magnuson J."/>
            <person name="Mondo S."/>
            <person name="Nolan M."/>
            <person name="Ohm R."/>
            <person name="Pangilinan J."/>
            <person name="Park H.-J."/>
            <person name="Ramirez L."/>
            <person name="Alfaro M."/>
            <person name="Sun H."/>
            <person name="Tritt A."/>
            <person name="Yoshinaga Y."/>
            <person name="Zwiers L.-H."/>
            <person name="Turgeon B."/>
            <person name="Goodwin S."/>
            <person name="Spatafora J."/>
            <person name="Crous P."/>
            <person name="Grigoriev I."/>
        </authorList>
    </citation>
    <scope>NUCLEOTIDE SEQUENCE</scope>
    <source>
        <strain evidence="2">CBS 119687</strain>
    </source>
</reference>
<organism evidence="2 3">
    <name type="scientific">Dothidotthia symphoricarpi CBS 119687</name>
    <dbReference type="NCBI Taxonomy" id="1392245"/>
    <lineage>
        <taxon>Eukaryota</taxon>
        <taxon>Fungi</taxon>
        <taxon>Dikarya</taxon>
        <taxon>Ascomycota</taxon>
        <taxon>Pezizomycotina</taxon>
        <taxon>Dothideomycetes</taxon>
        <taxon>Pleosporomycetidae</taxon>
        <taxon>Pleosporales</taxon>
        <taxon>Dothidotthiaceae</taxon>
        <taxon>Dothidotthia</taxon>
    </lineage>
</organism>
<feature type="transmembrane region" description="Helical" evidence="1">
    <location>
        <begin position="52"/>
        <end position="78"/>
    </location>
</feature>
<evidence type="ECO:0000256" key="1">
    <source>
        <dbReference type="SAM" id="Phobius"/>
    </source>
</evidence>
<keyword evidence="1" id="KW-0472">Membrane</keyword>
<accession>A0A6A6AF20</accession>
<feature type="transmembrane region" description="Helical" evidence="1">
    <location>
        <begin position="90"/>
        <end position="110"/>
    </location>
</feature>
<evidence type="ECO:0000313" key="3">
    <source>
        <dbReference type="Proteomes" id="UP000799771"/>
    </source>
</evidence>